<organism evidence="2">
    <name type="scientific">marine sediment metagenome</name>
    <dbReference type="NCBI Taxonomy" id="412755"/>
    <lineage>
        <taxon>unclassified sequences</taxon>
        <taxon>metagenomes</taxon>
        <taxon>ecological metagenomes</taxon>
    </lineage>
</organism>
<reference evidence="2" key="1">
    <citation type="journal article" date="2014" name="Front. Microbiol.">
        <title>High frequency of phylogenetically diverse reductive dehalogenase-homologous genes in deep subseafloor sedimentary metagenomes.</title>
        <authorList>
            <person name="Kawai M."/>
            <person name="Futagami T."/>
            <person name="Toyoda A."/>
            <person name="Takaki Y."/>
            <person name="Nishi S."/>
            <person name="Hori S."/>
            <person name="Arai W."/>
            <person name="Tsubouchi T."/>
            <person name="Morono Y."/>
            <person name="Uchiyama I."/>
            <person name="Ito T."/>
            <person name="Fujiyama A."/>
            <person name="Inagaki F."/>
            <person name="Takami H."/>
        </authorList>
    </citation>
    <scope>NUCLEOTIDE SEQUENCE</scope>
    <source>
        <strain evidence="2">Expedition CK06-06</strain>
    </source>
</reference>
<name>X1SMZ4_9ZZZZ</name>
<comment type="caution">
    <text evidence="2">The sequence shown here is derived from an EMBL/GenBank/DDBJ whole genome shotgun (WGS) entry which is preliminary data.</text>
</comment>
<evidence type="ECO:0000259" key="1">
    <source>
        <dbReference type="Pfam" id="PF08486"/>
    </source>
</evidence>
<dbReference type="SUPFAM" id="SSF49464">
    <property type="entry name" value="Carboxypeptidase regulatory domain-like"/>
    <property type="match status" value="1"/>
</dbReference>
<dbReference type="Gene3D" id="2.60.40.1120">
    <property type="entry name" value="Carboxypeptidase-like, regulatory domain"/>
    <property type="match status" value="1"/>
</dbReference>
<dbReference type="GO" id="GO:0030435">
    <property type="term" value="P:sporulation resulting in formation of a cellular spore"/>
    <property type="evidence" value="ECO:0007669"/>
    <property type="project" value="InterPro"/>
</dbReference>
<dbReference type="Pfam" id="PF08486">
    <property type="entry name" value="SpoIID"/>
    <property type="match status" value="1"/>
</dbReference>
<dbReference type="AlphaFoldDB" id="X1SMZ4"/>
<dbReference type="EMBL" id="BARW01020679">
    <property type="protein sequence ID" value="GAI94437.1"/>
    <property type="molecule type" value="Genomic_DNA"/>
</dbReference>
<feature type="non-terminal residue" evidence="2">
    <location>
        <position position="1"/>
    </location>
</feature>
<gene>
    <name evidence="2" type="ORF">S12H4_34888</name>
</gene>
<proteinExistence type="predicted"/>
<dbReference type="NCBIfam" id="TIGR02669">
    <property type="entry name" value="SpoIID_LytB"/>
    <property type="match status" value="1"/>
</dbReference>
<dbReference type="InterPro" id="IPR013486">
    <property type="entry name" value="SpoIID/LytB"/>
</dbReference>
<protein>
    <recommendedName>
        <fullName evidence="1">Sporulation stage II protein D amidase enhancer LytB N-terminal domain-containing protein</fullName>
    </recommendedName>
</protein>
<accession>X1SMZ4</accession>
<evidence type="ECO:0000313" key="2">
    <source>
        <dbReference type="EMBL" id="GAI94437.1"/>
    </source>
</evidence>
<feature type="non-terminal residue" evidence="2">
    <location>
        <position position="272"/>
    </location>
</feature>
<dbReference type="InterPro" id="IPR013693">
    <property type="entry name" value="SpoIID/LytB_N"/>
</dbReference>
<dbReference type="InterPro" id="IPR008969">
    <property type="entry name" value="CarboxyPept-like_regulatory"/>
</dbReference>
<sequence>PISGFSGKVTDLCSGEPIAEAVISIESIGLSTITNSRGEYLLEVPLASASASSLVLTPEIYEVSAQATGYIDMSATHQEVVYSTDTLDTPDSPNLTTLNFEMILLNPTAEQEEMIEEKLQAPPFRSSSCLTLGFLFRPAPSRITTLPSTITVLMPSGEVEEMDLDEYVKGVVPQEMPASWPKDALKAQAIAAKCYAVTHPNKWNHPEADVCTSPNCCQCWKSYHYATTNQAVIETSNLMATYQGNIIQSFYFSHCDGHTRNIEDVWDGISVV</sequence>
<feature type="domain" description="Sporulation stage II protein D amidase enhancer LytB N-terminal" evidence="1">
    <location>
        <begin position="158"/>
        <end position="242"/>
    </location>
</feature>